<feature type="region of interest" description="Disordered" evidence="9">
    <location>
        <begin position="1195"/>
        <end position="1231"/>
    </location>
</feature>
<reference evidence="14 15" key="1">
    <citation type="journal article" date="2015" name="Genome Biol. Evol.">
        <title>Comparative Genomics of a Bacterivorous Green Alga Reveals Evolutionary Causalities and Consequences of Phago-Mixotrophic Mode of Nutrition.</title>
        <authorList>
            <person name="Burns J.A."/>
            <person name="Paasch A."/>
            <person name="Narechania A."/>
            <person name="Kim E."/>
        </authorList>
    </citation>
    <scope>NUCLEOTIDE SEQUENCE [LARGE SCALE GENOMIC DNA]</scope>
    <source>
        <strain evidence="14 15">PLY_AMNH</strain>
    </source>
</reference>
<dbReference type="GO" id="GO:0016887">
    <property type="term" value="F:ATP hydrolysis activity"/>
    <property type="evidence" value="ECO:0007669"/>
    <property type="project" value="InterPro"/>
</dbReference>
<dbReference type="InterPro" id="IPR027417">
    <property type="entry name" value="P-loop_NTPase"/>
</dbReference>
<dbReference type="SUPFAM" id="SSF47473">
    <property type="entry name" value="EF-hand"/>
    <property type="match status" value="1"/>
</dbReference>
<evidence type="ECO:0000259" key="12">
    <source>
        <dbReference type="PROSITE" id="PS50222"/>
    </source>
</evidence>
<keyword evidence="7 10" id="KW-1133">Transmembrane helix</keyword>
<keyword evidence="11" id="KW-0732">Signal</keyword>
<dbReference type="InterPro" id="IPR011992">
    <property type="entry name" value="EF-hand-dom_pair"/>
</dbReference>
<dbReference type="EMBL" id="LGRX02002256">
    <property type="protein sequence ID" value="KAK3284517.1"/>
    <property type="molecule type" value="Genomic_DNA"/>
</dbReference>
<comment type="subcellular location">
    <subcellularLocation>
        <location evidence="1">Membrane</location>
        <topology evidence="1">Multi-pass membrane protein</topology>
    </subcellularLocation>
</comment>
<dbReference type="PANTHER" id="PTHR48041:SF91">
    <property type="entry name" value="ABC TRANSPORTER G FAMILY MEMBER 28"/>
    <property type="match status" value="1"/>
</dbReference>
<evidence type="ECO:0000313" key="15">
    <source>
        <dbReference type="Proteomes" id="UP001190700"/>
    </source>
</evidence>
<dbReference type="GO" id="GO:0005509">
    <property type="term" value="F:calcium ion binding"/>
    <property type="evidence" value="ECO:0007669"/>
    <property type="project" value="InterPro"/>
</dbReference>
<evidence type="ECO:0000256" key="3">
    <source>
        <dbReference type="ARBA" id="ARBA00022692"/>
    </source>
</evidence>
<dbReference type="Gene3D" id="3.40.50.300">
    <property type="entry name" value="P-loop containing nucleotide triphosphate hydrolases"/>
    <property type="match status" value="1"/>
</dbReference>
<evidence type="ECO:0000256" key="1">
    <source>
        <dbReference type="ARBA" id="ARBA00004141"/>
    </source>
</evidence>
<dbReference type="SUPFAM" id="SSF52540">
    <property type="entry name" value="P-loop containing nucleoside triphosphate hydrolases"/>
    <property type="match status" value="1"/>
</dbReference>
<dbReference type="PROSITE" id="PS00211">
    <property type="entry name" value="ABC_TRANSPORTER_1"/>
    <property type="match status" value="1"/>
</dbReference>
<evidence type="ECO:0000256" key="9">
    <source>
        <dbReference type="SAM" id="MobiDB-lite"/>
    </source>
</evidence>
<feature type="region of interest" description="Disordered" evidence="9">
    <location>
        <begin position="1285"/>
        <end position="1305"/>
    </location>
</feature>
<feature type="domain" description="ABC transporter" evidence="13">
    <location>
        <begin position="282"/>
        <end position="525"/>
    </location>
</feature>
<keyword evidence="2" id="KW-0813">Transport</keyword>
<gene>
    <name evidence="14" type="ORF">CYMTET_7838</name>
</gene>
<dbReference type="PROSITE" id="PS00018">
    <property type="entry name" value="EF_HAND_1"/>
    <property type="match status" value="1"/>
</dbReference>
<keyword evidence="4" id="KW-0547">Nucleotide-binding</keyword>
<evidence type="ECO:0000256" key="5">
    <source>
        <dbReference type="ARBA" id="ARBA00022837"/>
    </source>
</evidence>
<evidence type="ECO:0000259" key="13">
    <source>
        <dbReference type="PROSITE" id="PS50893"/>
    </source>
</evidence>
<dbReference type="Proteomes" id="UP001190700">
    <property type="component" value="Unassembled WGS sequence"/>
</dbReference>
<evidence type="ECO:0000256" key="4">
    <source>
        <dbReference type="ARBA" id="ARBA00022741"/>
    </source>
</evidence>
<dbReference type="PANTHER" id="PTHR48041">
    <property type="entry name" value="ABC TRANSPORTER G FAMILY MEMBER 28"/>
    <property type="match status" value="1"/>
</dbReference>
<dbReference type="Pfam" id="PF13499">
    <property type="entry name" value="EF-hand_7"/>
    <property type="match status" value="1"/>
</dbReference>
<dbReference type="InterPro" id="IPR050352">
    <property type="entry name" value="ABCG_transporters"/>
</dbReference>
<evidence type="ECO:0000256" key="6">
    <source>
        <dbReference type="ARBA" id="ARBA00022840"/>
    </source>
</evidence>
<name>A0AAE0GUQ3_9CHLO</name>
<dbReference type="InterPro" id="IPR043926">
    <property type="entry name" value="ABCG_dom"/>
</dbReference>
<dbReference type="InterPro" id="IPR017871">
    <property type="entry name" value="ABC_transporter-like_CS"/>
</dbReference>
<evidence type="ECO:0000256" key="7">
    <source>
        <dbReference type="ARBA" id="ARBA00022989"/>
    </source>
</evidence>
<evidence type="ECO:0000256" key="10">
    <source>
        <dbReference type="SAM" id="Phobius"/>
    </source>
</evidence>
<keyword evidence="6" id="KW-0067">ATP-binding</keyword>
<evidence type="ECO:0000256" key="8">
    <source>
        <dbReference type="ARBA" id="ARBA00023136"/>
    </source>
</evidence>
<evidence type="ECO:0000313" key="14">
    <source>
        <dbReference type="EMBL" id="KAK3284517.1"/>
    </source>
</evidence>
<feature type="compositionally biased region" description="Polar residues" evidence="9">
    <location>
        <begin position="1217"/>
        <end position="1231"/>
    </location>
</feature>
<protein>
    <submittedName>
        <fullName evidence="14">Uncharacterized protein</fullName>
    </submittedName>
</protein>
<dbReference type="SMART" id="SM00382">
    <property type="entry name" value="AAA"/>
    <property type="match status" value="1"/>
</dbReference>
<keyword evidence="8 10" id="KW-0472">Membrane</keyword>
<feature type="region of interest" description="Disordered" evidence="9">
    <location>
        <begin position="547"/>
        <end position="566"/>
    </location>
</feature>
<keyword evidence="3 10" id="KW-0812">Transmembrane</keyword>
<dbReference type="PROSITE" id="PS50893">
    <property type="entry name" value="ABC_TRANSPORTER_2"/>
    <property type="match status" value="1"/>
</dbReference>
<feature type="transmembrane region" description="Helical" evidence="10">
    <location>
        <begin position="933"/>
        <end position="952"/>
    </location>
</feature>
<feature type="chain" id="PRO_5042068267" evidence="11">
    <location>
        <begin position="35"/>
        <end position="1423"/>
    </location>
</feature>
<dbReference type="CDD" id="cd00051">
    <property type="entry name" value="EFh"/>
    <property type="match status" value="1"/>
</dbReference>
<feature type="transmembrane region" description="Helical" evidence="10">
    <location>
        <begin position="204"/>
        <end position="223"/>
    </location>
</feature>
<dbReference type="InterPro" id="IPR018247">
    <property type="entry name" value="EF_Hand_1_Ca_BS"/>
</dbReference>
<keyword evidence="5" id="KW-0106">Calcium</keyword>
<evidence type="ECO:0000256" key="2">
    <source>
        <dbReference type="ARBA" id="ARBA00022448"/>
    </source>
</evidence>
<dbReference type="GO" id="GO:0016020">
    <property type="term" value="C:membrane"/>
    <property type="evidence" value="ECO:0007669"/>
    <property type="project" value="UniProtKB-SubCell"/>
</dbReference>
<keyword evidence="15" id="KW-1185">Reference proteome</keyword>
<feature type="domain" description="EF-hand" evidence="12">
    <location>
        <begin position="769"/>
        <end position="804"/>
    </location>
</feature>
<feature type="region of interest" description="Disordered" evidence="9">
    <location>
        <begin position="587"/>
        <end position="720"/>
    </location>
</feature>
<comment type="caution">
    <text evidence="14">The sequence shown here is derived from an EMBL/GenBank/DDBJ whole genome shotgun (WGS) entry which is preliminary data.</text>
</comment>
<evidence type="ECO:0000256" key="11">
    <source>
        <dbReference type="SAM" id="SignalP"/>
    </source>
</evidence>
<feature type="compositionally biased region" description="Low complexity" evidence="9">
    <location>
        <begin position="660"/>
        <end position="669"/>
    </location>
</feature>
<sequence>MQVLLMRYSDLCFSSASSTRLRLLLALILRGALAEHSDFQKLCSLTPGPAALNCSAGFFCTQCYSRSEEDCDETHGECTSCRTGDYCPSGTINEYGWIYGSACPAGKVCKTPWDEFEDCEAGYFCPEGTFGYDDNLNRCPEGHGLYCPRGSKKSTTPCPGGYYCPSPAEKYLCPREYYCRTYSATPRKCSVFSECDEGSEEPTIRGLGVILFFVFAAVVYGICRIIQWRYQVKAKVKLLQAMRRGKLQEAMTQMTSGMLSVNEYAIGTRLTGFSLKLSPLSIQCIGLRVEIPSQVLLAEVTTEFHHSQLTAVMGPSGCGKSTLLSYLCHRTTFSAKTSGEVQINGVKQITSDLRTVRSHIGVVPQEDILFAMLTARENISYSAKLRLPAELSKENAASLVAGTLSVLKLQEVQHQLVGDSESRGLSGGQKKRVNIGMELVVDPEILFLDEPTSGLSSADSMLVMKALRSMSYLQCTVVAVIHQPRLLVYNLFHSLLLLAKGGHVAYSADTARVVPYLTGLGYKMPAGENPADFVVDVVSGHVVKAMQDEQPKTKDALGTAEPTNGDHAHRAISHLVSSWSKFTYEEKEGLDSVHEDKAPCTDEPPAQPEPSVGSQTALDRTSSDLQLSQHPVPTSPSKTNSHALSPVSRHSSPSKRRASRQSSSSRQHSAIGHQTEQDPRAASRLQSAAWRVLSRTSSGTGMPLSPPTQSDSDAPTNPEKRNAKLFNKMLSMKKIASFQSTQSHGSQDLWGFEEVSPTSSALPMDFSEILMKNLTQKWKKVDEDGSGSLSRVEIHEFLADLGFPLEVDEVEELFNEINDSGDEISLKEFIMYVNRLQIMHEGMAYTLGRASSESQPRGDTLPSQLSFMGSGGSAQVTQRFSAQLSTLTLRAAKQWIRAQFLHFVNAVVLFGAGLTVGSLFGASWEFNEVPQNMLLVATVLGVLSSVSSLNYLGDEKVTHAREAASSVSSTAYFLSKNVIVCFDNAWHSLIFLCGYVNFIYTNLEFTRLWLHMFLICFTNTGVGLAFSVTFKNKENAMMAAVMWPLITGVFLGGVNPTLDSLESDGAPTSWLPWISFTRWSTEALTVDELEAEADAEMRRQSVYDYFNYSKENVPLDFGMIVALGLIWRMICMENLTHNLYRYMMAPLVGRLIDFLRRHGLDPYEQVHALSDKASSYVTSTMRHSISHAFSGMSRAYTTARSKTRGTFRSKQRRRSQSENQPPKSPGNASQYSRNITLDMGKTGGQFNAQSAGSHAWLPRLATMHDSGLGLPASDGHMRRISEADPMTQNDGMQRSGEAEKLQPDQGAEVVLTPSAKSDQGAEVVLTPSAKSDQGAEVVFTPSAKSVTKHQDTTGEEVVAIAQSLGQQQDTASKSTVPVERADCSDTTFEELEAMRKAAPERQDVTGEELTAVAGCFDRQHDAV</sequence>
<dbReference type="Pfam" id="PF19055">
    <property type="entry name" value="ABC2_membrane_7"/>
    <property type="match status" value="2"/>
</dbReference>
<accession>A0AAE0GUQ3</accession>
<dbReference type="InterPro" id="IPR002048">
    <property type="entry name" value="EF_hand_dom"/>
</dbReference>
<feature type="compositionally biased region" description="Polar residues" evidence="9">
    <location>
        <begin position="612"/>
        <end position="643"/>
    </location>
</feature>
<feature type="transmembrane region" description="Helical" evidence="10">
    <location>
        <begin position="1009"/>
        <end position="1029"/>
    </location>
</feature>
<dbReference type="PROSITE" id="PS50222">
    <property type="entry name" value="EF_HAND_2"/>
    <property type="match status" value="1"/>
</dbReference>
<dbReference type="Gene3D" id="1.10.238.10">
    <property type="entry name" value="EF-hand"/>
    <property type="match status" value="1"/>
</dbReference>
<dbReference type="GO" id="GO:0140359">
    <property type="term" value="F:ABC-type transporter activity"/>
    <property type="evidence" value="ECO:0007669"/>
    <property type="project" value="InterPro"/>
</dbReference>
<dbReference type="Pfam" id="PF00005">
    <property type="entry name" value="ABC_tran"/>
    <property type="match status" value="1"/>
</dbReference>
<proteinExistence type="predicted"/>
<feature type="transmembrane region" description="Helical" evidence="10">
    <location>
        <begin position="900"/>
        <end position="921"/>
    </location>
</feature>
<dbReference type="InterPro" id="IPR003593">
    <property type="entry name" value="AAA+_ATPase"/>
</dbReference>
<feature type="compositionally biased region" description="Basic residues" evidence="9">
    <location>
        <begin position="1201"/>
        <end position="1214"/>
    </location>
</feature>
<dbReference type="InterPro" id="IPR003439">
    <property type="entry name" value="ABC_transporter-like_ATP-bd"/>
</dbReference>
<feature type="signal peptide" evidence="11">
    <location>
        <begin position="1"/>
        <end position="34"/>
    </location>
</feature>
<organism evidence="14 15">
    <name type="scientific">Cymbomonas tetramitiformis</name>
    <dbReference type="NCBI Taxonomy" id="36881"/>
    <lineage>
        <taxon>Eukaryota</taxon>
        <taxon>Viridiplantae</taxon>
        <taxon>Chlorophyta</taxon>
        <taxon>Pyramimonadophyceae</taxon>
        <taxon>Pyramimonadales</taxon>
        <taxon>Pyramimonadaceae</taxon>
        <taxon>Cymbomonas</taxon>
    </lineage>
</organism>
<dbReference type="GO" id="GO:0005524">
    <property type="term" value="F:ATP binding"/>
    <property type="evidence" value="ECO:0007669"/>
    <property type="project" value="UniProtKB-KW"/>
</dbReference>
<feature type="compositionally biased region" description="Basic and acidic residues" evidence="9">
    <location>
        <begin position="587"/>
        <end position="600"/>
    </location>
</feature>